<evidence type="ECO:0000256" key="4">
    <source>
        <dbReference type="ARBA" id="ARBA00023136"/>
    </source>
</evidence>
<keyword evidence="2" id="KW-0812">Transmembrane</keyword>
<keyword evidence="4" id="KW-0472">Membrane</keyword>
<evidence type="ECO:0000256" key="3">
    <source>
        <dbReference type="ARBA" id="ARBA00022989"/>
    </source>
</evidence>
<accession>A0A931J4E9</accession>
<dbReference type="Proteomes" id="UP000613266">
    <property type="component" value="Unassembled WGS sequence"/>
</dbReference>
<dbReference type="AlphaFoldDB" id="A0A931J4E9"/>
<proteinExistence type="predicted"/>
<feature type="domain" description="TonB C-terminal" evidence="6">
    <location>
        <begin position="223"/>
        <end position="281"/>
    </location>
</feature>
<dbReference type="InterPro" id="IPR037682">
    <property type="entry name" value="TonB_C"/>
</dbReference>
<comment type="subcellular location">
    <subcellularLocation>
        <location evidence="1">Membrane</location>
        <topology evidence="1">Single-pass membrane protein</topology>
    </subcellularLocation>
</comment>
<dbReference type="Pfam" id="PF03544">
    <property type="entry name" value="TonB_C"/>
    <property type="match status" value="1"/>
</dbReference>
<sequence length="282" mass="29082">MTGVAGFHAHWLAVEEISPMFLRTSIRATTLVSLLSLSLGVLAQSGDAGLSDQERAKRDAGKVFNFIKFHAVRAAKPADKPAEKPADKPVETRAAVAAAPVARRASDAQVATLDAARAAEPAPAQGLGAPTHQAAAPAATAAQSATLASPIAQSEPNPLAAPAQGAGAAVLPVAALVTTPNQPAPSVTPPPAEPEPEEEVALQLLEYVEPELPRANNVNTVTGGKVTVRFEVGTDGKVVSAVPREGAPRRLAQAAARAVQQWRFAPLNAAREAEVDIVFKLD</sequence>
<dbReference type="GO" id="GO:0016020">
    <property type="term" value="C:membrane"/>
    <property type="evidence" value="ECO:0007669"/>
    <property type="project" value="UniProtKB-SubCell"/>
</dbReference>
<keyword evidence="8" id="KW-1185">Reference proteome</keyword>
<evidence type="ECO:0000313" key="7">
    <source>
        <dbReference type="EMBL" id="MBH9576112.1"/>
    </source>
</evidence>
<feature type="region of interest" description="Disordered" evidence="5">
    <location>
        <begin position="121"/>
        <end position="141"/>
    </location>
</feature>
<dbReference type="GO" id="GO:0055085">
    <property type="term" value="P:transmembrane transport"/>
    <property type="evidence" value="ECO:0007669"/>
    <property type="project" value="InterPro"/>
</dbReference>
<dbReference type="Gene3D" id="3.30.2420.10">
    <property type="entry name" value="TonB"/>
    <property type="match status" value="1"/>
</dbReference>
<evidence type="ECO:0000256" key="2">
    <source>
        <dbReference type="ARBA" id="ARBA00022692"/>
    </source>
</evidence>
<evidence type="ECO:0000313" key="8">
    <source>
        <dbReference type="Proteomes" id="UP000613266"/>
    </source>
</evidence>
<dbReference type="EMBL" id="JAEDAK010000002">
    <property type="protein sequence ID" value="MBH9576112.1"/>
    <property type="molecule type" value="Genomic_DNA"/>
</dbReference>
<dbReference type="SUPFAM" id="SSF74653">
    <property type="entry name" value="TolA/TonB C-terminal domain"/>
    <property type="match status" value="1"/>
</dbReference>
<gene>
    <name evidence="7" type="ORF">I7X39_04250</name>
</gene>
<name>A0A931J4E9_9BURK</name>
<feature type="region of interest" description="Disordered" evidence="5">
    <location>
        <begin position="77"/>
        <end position="101"/>
    </location>
</feature>
<comment type="caution">
    <text evidence="7">The sequence shown here is derived from an EMBL/GenBank/DDBJ whole genome shotgun (WGS) entry which is preliminary data.</text>
</comment>
<dbReference type="NCBIfam" id="TIGR01352">
    <property type="entry name" value="tonB_Cterm"/>
    <property type="match status" value="1"/>
</dbReference>
<keyword evidence="3" id="KW-1133">Transmembrane helix</keyword>
<dbReference type="InterPro" id="IPR006260">
    <property type="entry name" value="TonB/TolA_C"/>
</dbReference>
<evidence type="ECO:0000256" key="5">
    <source>
        <dbReference type="SAM" id="MobiDB-lite"/>
    </source>
</evidence>
<reference evidence="7" key="1">
    <citation type="submission" date="2020-12" db="EMBL/GenBank/DDBJ databases">
        <title>The genome sequence of Inhella sp. 1Y17.</title>
        <authorList>
            <person name="Liu Y."/>
        </authorList>
    </citation>
    <scope>NUCLEOTIDE SEQUENCE</scope>
    <source>
        <strain evidence="7">1Y17</strain>
    </source>
</reference>
<organism evidence="7 8">
    <name type="scientific">Inhella proteolytica</name>
    <dbReference type="NCBI Taxonomy" id="2795029"/>
    <lineage>
        <taxon>Bacteria</taxon>
        <taxon>Pseudomonadati</taxon>
        <taxon>Pseudomonadota</taxon>
        <taxon>Betaproteobacteria</taxon>
        <taxon>Burkholderiales</taxon>
        <taxon>Sphaerotilaceae</taxon>
        <taxon>Inhella</taxon>
    </lineage>
</organism>
<evidence type="ECO:0000256" key="1">
    <source>
        <dbReference type="ARBA" id="ARBA00004167"/>
    </source>
</evidence>
<evidence type="ECO:0000259" key="6">
    <source>
        <dbReference type="Pfam" id="PF03544"/>
    </source>
</evidence>
<feature type="compositionally biased region" description="Basic and acidic residues" evidence="5">
    <location>
        <begin position="77"/>
        <end position="91"/>
    </location>
</feature>
<protein>
    <submittedName>
        <fullName evidence="7">TonB family protein</fullName>
    </submittedName>
</protein>